<keyword evidence="2" id="KW-0349">Heme</keyword>
<evidence type="ECO:0000256" key="2">
    <source>
        <dbReference type="ARBA" id="ARBA00022617"/>
    </source>
</evidence>
<keyword evidence="7" id="KW-0812">Transmembrane</keyword>
<evidence type="ECO:0000256" key="1">
    <source>
        <dbReference type="ARBA" id="ARBA00022448"/>
    </source>
</evidence>
<dbReference type="PANTHER" id="PTHR35038">
    <property type="entry name" value="DISSIMILATORY SULFITE REDUCTASE SIRA"/>
    <property type="match status" value="1"/>
</dbReference>
<dbReference type="NCBIfam" id="TIGR04315">
    <property type="entry name" value="octaheme_Shew"/>
    <property type="match status" value="1"/>
</dbReference>
<evidence type="ECO:0000313" key="8">
    <source>
        <dbReference type="EMBL" id="HGU33885.1"/>
    </source>
</evidence>
<keyword evidence="7" id="KW-0472">Membrane</keyword>
<dbReference type="EMBL" id="DSUH01000316">
    <property type="protein sequence ID" value="HGU33885.1"/>
    <property type="molecule type" value="Genomic_DNA"/>
</dbReference>
<dbReference type="Gene3D" id="1.10.3820.10">
    <property type="entry name" value="Di-heme elbow motif domain"/>
    <property type="match status" value="1"/>
</dbReference>
<keyword evidence="1" id="KW-0813">Transport</keyword>
<dbReference type="InterPro" id="IPR051829">
    <property type="entry name" value="Multiheme_Cytochr_ET"/>
</dbReference>
<gene>
    <name evidence="8" type="ORF">ENS29_13715</name>
</gene>
<dbReference type="Pfam" id="PF11783">
    <property type="entry name" value="Cytochrome_cB"/>
    <property type="match status" value="1"/>
</dbReference>
<keyword evidence="7" id="KW-1133">Transmembrane helix</keyword>
<evidence type="ECO:0000256" key="3">
    <source>
        <dbReference type="ARBA" id="ARBA00022723"/>
    </source>
</evidence>
<proteinExistence type="predicted"/>
<keyword evidence="4" id="KW-0732">Signal</keyword>
<dbReference type="GO" id="GO:0016491">
    <property type="term" value="F:oxidoreductase activity"/>
    <property type="evidence" value="ECO:0007669"/>
    <property type="project" value="TreeGrafter"/>
</dbReference>
<comment type="caution">
    <text evidence="8">The sequence shown here is derived from an EMBL/GenBank/DDBJ whole genome shotgun (WGS) entry which is preliminary data.</text>
</comment>
<reference evidence="8" key="1">
    <citation type="journal article" date="2020" name="mSystems">
        <title>Genome- and Community-Level Interaction Insights into Carbon Utilization and Element Cycling Functions of Hydrothermarchaeota in Hydrothermal Sediment.</title>
        <authorList>
            <person name="Zhou Z."/>
            <person name="Liu Y."/>
            <person name="Xu W."/>
            <person name="Pan J."/>
            <person name="Luo Z.H."/>
            <person name="Li M."/>
        </authorList>
    </citation>
    <scope>NUCLEOTIDE SEQUENCE [LARGE SCALE GENOMIC DNA]</scope>
    <source>
        <strain evidence="8">SpSt-477</strain>
    </source>
</reference>
<protein>
    <submittedName>
        <fullName evidence="8">Tetrathionate reductase family octaheme c-type cytochrome</fullName>
    </submittedName>
</protein>
<organism evidence="8">
    <name type="scientific">Desulfatirhabdium butyrativorans</name>
    <dbReference type="NCBI Taxonomy" id="340467"/>
    <lineage>
        <taxon>Bacteria</taxon>
        <taxon>Pseudomonadati</taxon>
        <taxon>Thermodesulfobacteriota</taxon>
        <taxon>Desulfobacteria</taxon>
        <taxon>Desulfobacterales</taxon>
        <taxon>Desulfatirhabdiaceae</taxon>
        <taxon>Desulfatirhabdium</taxon>
    </lineage>
</organism>
<dbReference type="PANTHER" id="PTHR35038:SF5">
    <property type="entry name" value="CYTOCHROME C-TYPE PROTEIN NRFB"/>
    <property type="match status" value="1"/>
</dbReference>
<keyword evidence="6" id="KW-0408">Iron</keyword>
<accession>A0A7C4RTP4</accession>
<dbReference type="InterPro" id="IPR036280">
    <property type="entry name" value="Multihaem_cyt_sf"/>
</dbReference>
<dbReference type="InterPro" id="IPR038266">
    <property type="entry name" value="NapC/NirT_cytc_sf"/>
</dbReference>
<dbReference type="PIRSF" id="PIRSF039014">
    <property type="entry name" value="OTR_cyc"/>
    <property type="match status" value="1"/>
</dbReference>
<dbReference type="GO" id="GO:0046872">
    <property type="term" value="F:metal ion binding"/>
    <property type="evidence" value="ECO:0007669"/>
    <property type="project" value="UniProtKB-KW"/>
</dbReference>
<name>A0A7C4RTP4_9BACT</name>
<dbReference type="InterPro" id="IPR024673">
    <property type="entry name" value="Octahem_Cyt_c"/>
</dbReference>
<feature type="transmembrane region" description="Helical" evidence="7">
    <location>
        <begin position="512"/>
        <end position="535"/>
    </location>
</feature>
<sequence>MNRSSISFWTRAWLCGLLLVLIQGQDSRSDDAGADKAPGRTMAVQATKSHDLWITTDHTKHAALKQAFTSGPQITEACLSCHSEAETQFHKTIHWTWNAGKNEKGVEMGKAAYSLNNFCISGNKWQDKSCLSCHPSWNGKVEVVNCLVCHGQKEVKWDEAFEDLKSLKDQADESSRQLYTEILSEVQAAAQQVGRPTRKNCGSCHFYGGGGDAVKHGDLDSSMTFPNKALDVHMGTDGKNFDCVRCHTTKRHNVAGRMYTAPAATERKSLLQDDLTSKITCESCHSATPHKAGHKANDHTDKVACQSCHIPTFARVIPTKMMWDWSKAGNLKDGKPYKEKDEYGKDSYLTIKGQMKWEKNVKPEYFWFNGSIQSVTAKDVIDPSKPVAVSYPVGDRSDPNARIFPFKVHLGSQPYDKINKTLVGPLLSTDRGYWKTLDWQQAIQLGQDALGIPYSGQFDFVQTTYVFPTTHMVAPKQNVVTCTECHTRNNGRLAQLAGFYMPGRDRLGILDMLGWLVVAGSLIGVCLHGLGRVFANGRKKGA</sequence>
<dbReference type="SUPFAM" id="SSF48695">
    <property type="entry name" value="Multiheme cytochromes"/>
    <property type="match status" value="1"/>
</dbReference>
<evidence type="ECO:0000256" key="6">
    <source>
        <dbReference type="ARBA" id="ARBA00023004"/>
    </source>
</evidence>
<dbReference type="AlphaFoldDB" id="A0A7C4RTP4"/>
<evidence type="ECO:0000256" key="5">
    <source>
        <dbReference type="ARBA" id="ARBA00022982"/>
    </source>
</evidence>
<keyword evidence="3" id="KW-0479">Metal-binding</keyword>
<evidence type="ECO:0000256" key="7">
    <source>
        <dbReference type="SAM" id="Phobius"/>
    </source>
</evidence>
<evidence type="ECO:0000256" key="4">
    <source>
        <dbReference type="ARBA" id="ARBA00022729"/>
    </source>
</evidence>
<keyword evidence="5" id="KW-0249">Electron transport</keyword>